<organism evidence="1 2">
    <name type="scientific">Chryseobacterium soli</name>
    <dbReference type="NCBI Taxonomy" id="445961"/>
    <lineage>
        <taxon>Bacteria</taxon>
        <taxon>Pseudomonadati</taxon>
        <taxon>Bacteroidota</taxon>
        <taxon>Flavobacteriia</taxon>
        <taxon>Flavobacteriales</taxon>
        <taxon>Weeksellaceae</taxon>
        <taxon>Chryseobacterium group</taxon>
        <taxon>Chryseobacterium</taxon>
    </lineage>
</organism>
<keyword evidence="2" id="KW-1185">Reference proteome</keyword>
<evidence type="ECO:0000313" key="2">
    <source>
        <dbReference type="Proteomes" id="UP000028705"/>
    </source>
</evidence>
<comment type="caution">
    <text evidence="1">The sequence shown here is derived from an EMBL/GenBank/DDBJ whole genome shotgun (WGS) entry which is preliminary data.</text>
</comment>
<proteinExistence type="predicted"/>
<dbReference type="EMBL" id="JPRH01000006">
    <property type="protein sequence ID" value="KFF11575.1"/>
    <property type="molecule type" value="Genomic_DNA"/>
</dbReference>
<dbReference type="eggNOG" id="ENOG50311BR">
    <property type="taxonomic scope" value="Bacteria"/>
</dbReference>
<dbReference type="InterPro" id="IPR005901">
    <property type="entry name" value="GLPGLI"/>
</dbReference>
<dbReference type="OrthoDB" id="1259271at2"/>
<dbReference type="Proteomes" id="UP000028705">
    <property type="component" value="Unassembled WGS sequence"/>
</dbReference>
<dbReference type="RefSeq" id="WP_034712767.1">
    <property type="nucleotide sequence ID" value="NZ_JPRH01000006.1"/>
</dbReference>
<accession>A0A086A4G1</accession>
<gene>
    <name evidence="1" type="ORF">IW15_15310</name>
</gene>
<reference evidence="1 2" key="1">
    <citation type="submission" date="2014-07" db="EMBL/GenBank/DDBJ databases">
        <title>Genome of Chryseobacterium soli DSM 19298.</title>
        <authorList>
            <person name="Stropko S.J."/>
            <person name="Pipes S.E."/>
            <person name="Newman J."/>
        </authorList>
    </citation>
    <scope>NUCLEOTIDE SEQUENCE [LARGE SCALE GENOMIC DNA]</scope>
    <source>
        <strain evidence="1 2">DSM 19298</strain>
    </source>
</reference>
<sequence>MEKIIFLFVVSMGIFVNAQNTDRSVSVEQSQKVTAHHAEESIQWKIESETKTLNNYNLQKATAVFEGRELTAWFTAETKISTGHYQLGGLPGAILYVEDSQKDFVYKSNLKKTNGRAEKTIPS</sequence>
<protein>
    <recommendedName>
        <fullName evidence="3">GLPGLI family protein</fullName>
    </recommendedName>
</protein>
<evidence type="ECO:0008006" key="3">
    <source>
        <dbReference type="Google" id="ProtNLM"/>
    </source>
</evidence>
<dbReference type="AlphaFoldDB" id="A0A086A4G1"/>
<name>A0A086A4G1_9FLAO</name>
<dbReference type="NCBIfam" id="TIGR01200">
    <property type="entry name" value="GLPGLI"/>
    <property type="match status" value="1"/>
</dbReference>
<dbReference type="STRING" id="445961.IW15_15310"/>
<evidence type="ECO:0000313" key="1">
    <source>
        <dbReference type="EMBL" id="KFF11575.1"/>
    </source>
</evidence>